<dbReference type="Pfam" id="PF03765">
    <property type="entry name" value="CRAL_TRIO_N"/>
    <property type="match status" value="1"/>
</dbReference>
<feature type="region of interest" description="Disordered" evidence="1">
    <location>
        <begin position="38"/>
        <end position="87"/>
    </location>
</feature>
<dbReference type="InterPro" id="IPR036865">
    <property type="entry name" value="CRAL-TRIO_dom_sf"/>
</dbReference>
<evidence type="ECO:0000313" key="3">
    <source>
        <dbReference type="EMBL" id="KAK9764944.1"/>
    </source>
</evidence>
<sequence>MPKEPKKRTGFLNTLEPEQKVALDELWRVLFEKFETNDVEETESPTDNTTEANRKSGFGKFFHRNKTEKEEAKQTKNPSPEPETLANQQSLRESFWRFVLGDHPDSILLRYLRARKFNVSKASKMLMSTLKWRIQNDVTGIIEKGEKIVSTHVLQIGKGYLYGVDKEGRPVSFCHVRLHNKEDEPIEELEKFTIWLMETARLFLIPPADCVSVVFDMKDFSLSNMDYPFVSFMNKVLESHYPESLGVALILGAPWVFSGVWKVVSPLLDPVVASKVQFLDKSEDLRKYIEPNMLLKQFGGENPYEFKFIPPQAGENDIMNDTEAKAQAYEQWWKSIDHFEQVTRLRLATPSPEVEAQREASAQQLRADYFKLDPYIRARTVYHRLGILQNDGSVNWQARA</sequence>
<comment type="caution">
    <text evidence="3">The sequence shown here is derived from an EMBL/GenBank/DDBJ whole genome shotgun (WGS) entry which is preliminary data.</text>
</comment>
<dbReference type="Pfam" id="PF00650">
    <property type="entry name" value="CRAL_TRIO"/>
    <property type="match status" value="1"/>
</dbReference>
<name>A0ABR2WTT1_9FUNG</name>
<gene>
    <name evidence="3" type="primary">CSR1</name>
    <name evidence="3" type="ORF">K7432_007123</name>
</gene>
<dbReference type="CDD" id="cd00170">
    <property type="entry name" value="SEC14"/>
    <property type="match status" value="1"/>
</dbReference>
<dbReference type="EMBL" id="JASJQH010000339">
    <property type="protein sequence ID" value="KAK9764944.1"/>
    <property type="molecule type" value="Genomic_DNA"/>
</dbReference>
<reference evidence="3 4" key="1">
    <citation type="submission" date="2023-04" db="EMBL/GenBank/DDBJ databases">
        <title>Genome of Basidiobolus ranarum AG-B5.</title>
        <authorList>
            <person name="Stajich J.E."/>
            <person name="Carter-House D."/>
            <person name="Gryganskyi A."/>
        </authorList>
    </citation>
    <scope>NUCLEOTIDE SEQUENCE [LARGE SCALE GENOMIC DNA]</scope>
    <source>
        <strain evidence="3 4">AG-B5</strain>
    </source>
</reference>
<dbReference type="PANTHER" id="PTHR46590">
    <property type="entry name" value="PHOSPHATIDYLINOSITOL TRANSFER PROTEIN CSR1-RELATED"/>
    <property type="match status" value="1"/>
</dbReference>
<keyword evidence="4" id="KW-1185">Reference proteome</keyword>
<dbReference type="SMART" id="SM01100">
    <property type="entry name" value="CRAL_TRIO_N"/>
    <property type="match status" value="1"/>
</dbReference>
<dbReference type="InterPro" id="IPR011074">
    <property type="entry name" value="CRAL/TRIO_N_dom"/>
</dbReference>
<feature type="domain" description="CRAL-TRIO" evidence="2">
    <location>
        <begin position="149"/>
        <end position="306"/>
    </location>
</feature>
<dbReference type="Gene3D" id="3.40.525.10">
    <property type="entry name" value="CRAL-TRIO lipid binding domain"/>
    <property type="match status" value="1"/>
</dbReference>
<accession>A0ABR2WTT1</accession>
<dbReference type="Proteomes" id="UP001479436">
    <property type="component" value="Unassembled WGS sequence"/>
</dbReference>
<proteinExistence type="predicted"/>
<dbReference type="PANTHER" id="PTHR46590:SF1">
    <property type="entry name" value="PHOSPHATIDYLINOSITOL TRANSFER PROTEIN CSR1"/>
    <property type="match status" value="1"/>
</dbReference>
<organism evidence="3 4">
    <name type="scientific">Basidiobolus ranarum</name>
    <dbReference type="NCBI Taxonomy" id="34480"/>
    <lineage>
        <taxon>Eukaryota</taxon>
        <taxon>Fungi</taxon>
        <taxon>Fungi incertae sedis</taxon>
        <taxon>Zoopagomycota</taxon>
        <taxon>Entomophthoromycotina</taxon>
        <taxon>Basidiobolomycetes</taxon>
        <taxon>Basidiobolales</taxon>
        <taxon>Basidiobolaceae</taxon>
        <taxon>Basidiobolus</taxon>
    </lineage>
</organism>
<protein>
    <submittedName>
        <fullName evidence="3">Phosphatidylinositol transfer protein csr1</fullName>
    </submittedName>
</protein>
<dbReference type="PROSITE" id="PS50191">
    <property type="entry name" value="CRAL_TRIO"/>
    <property type="match status" value="1"/>
</dbReference>
<dbReference type="InterPro" id="IPR052432">
    <property type="entry name" value="PITP/CRAL-TRIO"/>
</dbReference>
<evidence type="ECO:0000256" key="1">
    <source>
        <dbReference type="SAM" id="MobiDB-lite"/>
    </source>
</evidence>
<dbReference type="SUPFAM" id="SSF52087">
    <property type="entry name" value="CRAL/TRIO domain"/>
    <property type="match status" value="1"/>
</dbReference>
<dbReference type="SUPFAM" id="SSF46938">
    <property type="entry name" value="CRAL/TRIO N-terminal domain"/>
    <property type="match status" value="1"/>
</dbReference>
<dbReference type="InterPro" id="IPR036273">
    <property type="entry name" value="CRAL/TRIO_N_dom_sf"/>
</dbReference>
<evidence type="ECO:0000313" key="4">
    <source>
        <dbReference type="Proteomes" id="UP001479436"/>
    </source>
</evidence>
<evidence type="ECO:0000259" key="2">
    <source>
        <dbReference type="PROSITE" id="PS50191"/>
    </source>
</evidence>
<feature type="compositionally biased region" description="Basic and acidic residues" evidence="1">
    <location>
        <begin position="65"/>
        <end position="74"/>
    </location>
</feature>
<dbReference type="SMART" id="SM00516">
    <property type="entry name" value="SEC14"/>
    <property type="match status" value="1"/>
</dbReference>
<dbReference type="InterPro" id="IPR001251">
    <property type="entry name" value="CRAL-TRIO_dom"/>
</dbReference>